<dbReference type="EMBL" id="JQBM01000003">
    <property type="protein sequence ID" value="KRN46221.1"/>
    <property type="molecule type" value="Genomic_DNA"/>
</dbReference>
<feature type="domain" description="BppU N-terminal" evidence="1">
    <location>
        <begin position="64"/>
        <end position="164"/>
    </location>
</feature>
<accession>A0A0R2H9K7</accession>
<name>A0A0R2H9K7_WEIVI</name>
<evidence type="ECO:0000313" key="2">
    <source>
        <dbReference type="EMBL" id="KRN46221.1"/>
    </source>
</evidence>
<proteinExistence type="predicted"/>
<dbReference type="Gene3D" id="2.60.40.3350">
    <property type="match status" value="1"/>
</dbReference>
<gene>
    <name evidence="2" type="ORF">IV50_GL001205</name>
</gene>
<sequence length="455" mass="50073">MATKEEAVIPLVKQGVYGILNTTLTSDDTMWFDEMSGDLGDAGRTVYLAIKARAASNDPKAPLVPMNMTGRDVRLVGHDAQGVFKSVGLATKIVDATAGLVEMTLPRALYQAVGAYQNAEFEIYEKQGNTKVSSVRVGFEVYNNHAHMTTGESEMYVDEFDKLKLKLEAATADEIDKLNQKFGDLIAQVSIAKNNADALKQLLATWTQNIADKSVALLNGDNQFTGKNNSFTYPVSGFMTGITNKIYTVNDPNQDVNDINKLRNLPEATTTVDYYSNNGTLNNPMGSNYFAVETRKITRDTAFQTITNMNLVDGETKTRTVQAMTSQPVFGNWYTTAKWTPWRTLVPYLDKQFTVGNVAPMYRIDGNLVHIKGDLTPAKTLPNKDVTTAYTMFDNLPFDFANAQVRIQVGSGLTTFALFTSGKHMEMQKYSSGGQLVPINEGGYIGMSGVFSLEN</sequence>
<dbReference type="PATRIC" id="fig|1629.5.peg.1219"/>
<dbReference type="Pfam" id="PF10651">
    <property type="entry name" value="BppU_N"/>
    <property type="match status" value="1"/>
</dbReference>
<protein>
    <recommendedName>
        <fullName evidence="1">BppU N-terminal domain-containing protein</fullName>
    </recommendedName>
</protein>
<evidence type="ECO:0000259" key="1">
    <source>
        <dbReference type="Pfam" id="PF10651"/>
    </source>
</evidence>
<reference evidence="2 3" key="1">
    <citation type="journal article" date="2015" name="Genome Announc.">
        <title>Expanding the biotechnology potential of lactobacilli through comparative genomics of 213 strains and associated genera.</title>
        <authorList>
            <person name="Sun Z."/>
            <person name="Harris H.M."/>
            <person name="McCann A."/>
            <person name="Guo C."/>
            <person name="Argimon S."/>
            <person name="Zhang W."/>
            <person name="Yang X."/>
            <person name="Jeffery I.B."/>
            <person name="Cooney J.C."/>
            <person name="Kagawa T.F."/>
            <person name="Liu W."/>
            <person name="Song Y."/>
            <person name="Salvetti E."/>
            <person name="Wrobel A."/>
            <person name="Rasinkangas P."/>
            <person name="Parkhill J."/>
            <person name="Rea M.C."/>
            <person name="O'Sullivan O."/>
            <person name="Ritari J."/>
            <person name="Douillard F.P."/>
            <person name="Paul Ross R."/>
            <person name="Yang R."/>
            <person name="Briner A.E."/>
            <person name="Felis G.E."/>
            <person name="de Vos W.M."/>
            <person name="Barrangou R."/>
            <person name="Klaenhammer T.R."/>
            <person name="Caufield P.W."/>
            <person name="Cui Y."/>
            <person name="Zhang H."/>
            <person name="O'Toole P.W."/>
        </authorList>
    </citation>
    <scope>NUCLEOTIDE SEQUENCE [LARGE SCALE GENOMIC DNA]</scope>
    <source>
        <strain evidence="2 3">DSM 20410</strain>
    </source>
</reference>
<dbReference type="AlphaFoldDB" id="A0A0R2H9K7"/>
<dbReference type="RefSeq" id="WP_057746511.1">
    <property type="nucleotide sequence ID" value="NZ_JQBM01000003.1"/>
</dbReference>
<keyword evidence="3" id="KW-1185">Reference proteome</keyword>
<dbReference type="Proteomes" id="UP000051992">
    <property type="component" value="Unassembled WGS sequence"/>
</dbReference>
<dbReference type="OrthoDB" id="2149653at2"/>
<evidence type="ECO:0000313" key="3">
    <source>
        <dbReference type="Proteomes" id="UP000051992"/>
    </source>
</evidence>
<organism evidence="2 3">
    <name type="scientific">Weissella viridescens</name>
    <name type="common">Lactobacillus viridescens</name>
    <dbReference type="NCBI Taxonomy" id="1629"/>
    <lineage>
        <taxon>Bacteria</taxon>
        <taxon>Bacillati</taxon>
        <taxon>Bacillota</taxon>
        <taxon>Bacilli</taxon>
        <taxon>Lactobacillales</taxon>
        <taxon>Lactobacillaceae</taxon>
        <taxon>Weissella</taxon>
    </lineage>
</organism>
<dbReference type="InterPro" id="IPR018913">
    <property type="entry name" value="BppU_N"/>
</dbReference>
<comment type="caution">
    <text evidence="2">The sequence shown here is derived from an EMBL/GenBank/DDBJ whole genome shotgun (WGS) entry which is preliminary data.</text>
</comment>